<proteinExistence type="predicted"/>
<evidence type="ECO:0000313" key="3">
    <source>
        <dbReference type="Proteomes" id="UP000031549"/>
    </source>
</evidence>
<evidence type="ECO:0000259" key="1">
    <source>
        <dbReference type="Pfam" id="PF17897"/>
    </source>
</evidence>
<gene>
    <name evidence="2" type="ORF">PI95_025770</name>
</gene>
<reference evidence="2 3" key="1">
    <citation type="journal article" date="2015" name="Genome Announc.">
        <title>Draft Genome Sequence of Cyanobacterium Hassallia byssoidea Strain VB512170, Isolated from Monuments in India.</title>
        <authorList>
            <person name="Singh D."/>
            <person name="Chandrababunaidu M.M."/>
            <person name="Panda A."/>
            <person name="Sen D."/>
            <person name="Bhattacharyya S."/>
            <person name="Adhikary S.P."/>
            <person name="Tripathy S."/>
        </authorList>
    </citation>
    <scope>NUCLEOTIDE SEQUENCE [LARGE SCALE GENOMIC DNA]</scope>
    <source>
        <strain evidence="2 3">VB512170</strain>
    </source>
</reference>
<sequence length="482" mass="52474">MTDSILIWNEVALEANRISFTKPEAREQPGPALSSRALAIVHLAMYDAYAGVVNDPVNLPPYLPGLPSAPNGASPAAAVAAAAYTTLVALYTKQKGFFDTKLAENGDVANPGHDFGVKVAQAILADRQNDPDNSDAGYEFSTERGRHRVDPDNPGQGFDAPFYGAQSKGFAITARHELDAPPFDNLEYLKALRQVRVKGIAPELMGTLDEDLEDDIRTPEETLVGIYWAYDGAIGLGTPPRLYNQIVRTVAIAKGNTEAQNARLFALVNAAMGDAGILAWDQKYFHDLWRPVLGIREHDESIGPAATDANNNISKDCDPFWLPLGAPRTNSVNPNLTTNTIPLKNFTPNFPAYPSGHATFGAAALHITRLFYGVEIGDRKADNLFDGLDFISEELNGKNQDNRGTVRSLHRRNFDDGLWQMILENGLSRVLLGVHWVFDAFRVKNNGKPNLSKNIGGVPLGITIAEDIFTNGLNKSTVGPRT</sequence>
<dbReference type="Pfam" id="PF17897">
    <property type="entry name" value="VCPO_N"/>
    <property type="match status" value="1"/>
</dbReference>
<comment type="caution">
    <text evidence="2">The sequence shown here is derived from an EMBL/GenBank/DDBJ whole genome shotgun (WGS) entry which is preliminary data.</text>
</comment>
<dbReference type="EMBL" id="JTCM02000085">
    <property type="protein sequence ID" value="NEU75872.1"/>
    <property type="molecule type" value="Genomic_DNA"/>
</dbReference>
<keyword evidence="3" id="KW-1185">Reference proteome</keyword>
<feature type="domain" description="Vanadium chloroperoxidase N-terminal" evidence="1">
    <location>
        <begin position="3"/>
        <end position="154"/>
    </location>
</feature>
<dbReference type="InterPro" id="IPR016119">
    <property type="entry name" value="Br/Cl_peroxidase_C"/>
</dbReference>
<dbReference type="GO" id="GO:0004601">
    <property type="term" value="F:peroxidase activity"/>
    <property type="evidence" value="ECO:0007669"/>
    <property type="project" value="UniProtKB-KW"/>
</dbReference>
<dbReference type="InterPro" id="IPR036938">
    <property type="entry name" value="PAP2/HPO_sf"/>
</dbReference>
<dbReference type="CDD" id="cd03398">
    <property type="entry name" value="PAP2_haloperoxidase"/>
    <property type="match status" value="1"/>
</dbReference>
<organism evidence="2 3">
    <name type="scientific">Hassallia byssoidea VB512170</name>
    <dbReference type="NCBI Taxonomy" id="1304833"/>
    <lineage>
        <taxon>Bacteria</taxon>
        <taxon>Bacillati</taxon>
        <taxon>Cyanobacteriota</taxon>
        <taxon>Cyanophyceae</taxon>
        <taxon>Nostocales</taxon>
        <taxon>Tolypothrichaceae</taxon>
        <taxon>Hassallia</taxon>
    </lineage>
</organism>
<name>A0A846HET9_9CYAN</name>
<dbReference type="AlphaFoldDB" id="A0A846HET9"/>
<dbReference type="SUPFAM" id="SSF48317">
    <property type="entry name" value="Acid phosphatase/Vanadium-dependent haloperoxidase"/>
    <property type="match status" value="1"/>
</dbReference>
<protein>
    <submittedName>
        <fullName evidence="2">Vanadium-dependent haloperoxidase</fullName>
    </submittedName>
</protein>
<dbReference type="Proteomes" id="UP000031549">
    <property type="component" value="Unassembled WGS sequence"/>
</dbReference>
<accession>A0A846HET9</accession>
<dbReference type="Gene3D" id="1.10.606.10">
    <property type="entry name" value="Vanadium-containing Chloroperoxidase, domain 2"/>
    <property type="match status" value="1"/>
</dbReference>
<dbReference type="InterPro" id="IPR052559">
    <property type="entry name" value="V-haloperoxidase"/>
</dbReference>
<dbReference type="InterPro" id="IPR041067">
    <property type="entry name" value="VCPO_N"/>
</dbReference>
<evidence type="ECO:0000313" key="2">
    <source>
        <dbReference type="EMBL" id="NEU75872.1"/>
    </source>
</evidence>
<dbReference type="PANTHER" id="PTHR34599">
    <property type="entry name" value="PEROXIDASE-RELATED"/>
    <property type="match status" value="1"/>
</dbReference>
<dbReference type="PANTHER" id="PTHR34599:SF1">
    <property type="entry name" value="PHOSPHATIDIC ACID PHOSPHATASE TYPE 2_HALOPEROXIDASE DOMAIN-CONTAINING PROTEIN"/>
    <property type="match status" value="1"/>
</dbReference>
<dbReference type="RefSeq" id="WP_163519193.1">
    <property type="nucleotide sequence ID" value="NZ_JTCM02000085.1"/>
</dbReference>
<keyword evidence="2" id="KW-0575">Peroxidase</keyword>
<keyword evidence="2" id="KW-0560">Oxidoreductase</keyword>